<gene>
    <name evidence="1" type="ORF">JDV02_001528</name>
</gene>
<dbReference type="GO" id="GO:0006513">
    <property type="term" value="P:protein monoubiquitination"/>
    <property type="evidence" value="ECO:0007669"/>
    <property type="project" value="TreeGrafter"/>
</dbReference>
<dbReference type="EMBL" id="CP086354">
    <property type="protein sequence ID" value="UNI14951.1"/>
    <property type="molecule type" value="Genomic_DNA"/>
</dbReference>
<evidence type="ECO:0000313" key="2">
    <source>
        <dbReference type="Proteomes" id="UP000829364"/>
    </source>
</evidence>
<dbReference type="GO" id="GO:0000209">
    <property type="term" value="P:protein polyubiquitination"/>
    <property type="evidence" value="ECO:0007669"/>
    <property type="project" value="TreeGrafter"/>
</dbReference>
<organism evidence="1 2">
    <name type="scientific">Purpureocillium takamizusanense</name>
    <dbReference type="NCBI Taxonomy" id="2060973"/>
    <lineage>
        <taxon>Eukaryota</taxon>
        <taxon>Fungi</taxon>
        <taxon>Dikarya</taxon>
        <taxon>Ascomycota</taxon>
        <taxon>Pezizomycotina</taxon>
        <taxon>Sordariomycetes</taxon>
        <taxon>Hypocreomycetidae</taxon>
        <taxon>Hypocreales</taxon>
        <taxon>Ophiocordycipitaceae</taxon>
        <taxon>Purpureocillium</taxon>
    </lineage>
</organism>
<dbReference type="GO" id="GO:0043161">
    <property type="term" value="P:proteasome-mediated ubiquitin-dependent protein catabolic process"/>
    <property type="evidence" value="ECO:0007669"/>
    <property type="project" value="TreeGrafter"/>
</dbReference>
<keyword evidence="2" id="KW-1185">Reference proteome</keyword>
<sequence>MTTTQHAPGIVVYAELLANIRQVSVGASLSTHSDASTQAEVFDAGRRLRVCHRGQSQVLSLPASVATAEARLPVPSGSSKELNWRLPVSPADAGELRFTPEDQAVPWNSSDIKTGSPVCCRDCGDALIQNDTITSWKDLPSENWAEMMEFWHCHKPHDHGQHGSDSLASRGYGANNAITAQQGVGFVDITSFMFFESDCQGIMFSTSVSGPRAKASADAIGQAFAGKFLHAFCGKCGTEVGLYSLLAAGVTLFKWQVTCETSSSTEAPSAPECLASTLLSTLSRSGCAKSVVAPHASEHQDASVPFLHLWILNPNVIYASSTMSGRRSALKILYKDIGPDEGNKLVESMTSDVQDINLPSKALAAAREALQLSSSLLPERERTFREWNAGLLQKWTANT</sequence>
<accession>A0A9Q8Q939</accession>
<protein>
    <submittedName>
        <fullName evidence="1">HECT-type E3 ubiquitin transferase</fullName>
        <ecNumber evidence="1">2.3.2.26</ecNumber>
    </submittedName>
</protein>
<dbReference type="GO" id="GO:0005829">
    <property type="term" value="C:cytosol"/>
    <property type="evidence" value="ECO:0007669"/>
    <property type="project" value="TreeGrafter"/>
</dbReference>
<dbReference type="GO" id="GO:0061630">
    <property type="term" value="F:ubiquitin protein ligase activity"/>
    <property type="evidence" value="ECO:0007669"/>
    <property type="project" value="UniProtKB-EC"/>
</dbReference>
<dbReference type="RefSeq" id="XP_047838432.1">
    <property type="nucleotide sequence ID" value="XM_047982467.1"/>
</dbReference>
<dbReference type="Proteomes" id="UP000829364">
    <property type="component" value="Chromosome 1"/>
</dbReference>
<dbReference type="AlphaFoldDB" id="A0A9Q8Q939"/>
<dbReference type="GO" id="GO:0000151">
    <property type="term" value="C:ubiquitin ligase complex"/>
    <property type="evidence" value="ECO:0007669"/>
    <property type="project" value="TreeGrafter"/>
</dbReference>
<name>A0A9Q8Q939_9HYPO</name>
<dbReference type="PANTHER" id="PTHR31531:SF2">
    <property type="entry name" value="E3 UBIQUITIN-PROTEIN LIGASE E3D"/>
    <property type="match status" value="1"/>
</dbReference>
<dbReference type="EC" id="2.3.2.26" evidence="1"/>
<dbReference type="KEGG" id="ptkz:JDV02_001528"/>
<keyword evidence="1" id="KW-0808">Transferase</keyword>
<dbReference type="GeneID" id="72063491"/>
<dbReference type="InterPro" id="IPR019193">
    <property type="entry name" value="UBQ-conj_enz_E2-bd_prot"/>
</dbReference>
<dbReference type="GO" id="GO:0031624">
    <property type="term" value="F:ubiquitin conjugating enzyme binding"/>
    <property type="evidence" value="ECO:0007669"/>
    <property type="project" value="TreeGrafter"/>
</dbReference>
<proteinExistence type="predicted"/>
<dbReference type="Pfam" id="PF09814">
    <property type="entry name" value="HECT_2"/>
    <property type="match status" value="1"/>
</dbReference>
<keyword evidence="1" id="KW-0012">Acyltransferase</keyword>
<reference evidence="1" key="1">
    <citation type="submission" date="2021-11" db="EMBL/GenBank/DDBJ databases">
        <title>Purpureocillium_takamizusanense_genome.</title>
        <authorList>
            <person name="Nguyen N.-H."/>
        </authorList>
    </citation>
    <scope>NUCLEOTIDE SEQUENCE</scope>
    <source>
        <strain evidence="1">PT3</strain>
    </source>
</reference>
<dbReference type="GO" id="GO:0051865">
    <property type="term" value="P:protein autoubiquitination"/>
    <property type="evidence" value="ECO:0007669"/>
    <property type="project" value="TreeGrafter"/>
</dbReference>
<dbReference type="GO" id="GO:0005634">
    <property type="term" value="C:nucleus"/>
    <property type="evidence" value="ECO:0007669"/>
    <property type="project" value="TreeGrafter"/>
</dbReference>
<dbReference type="GO" id="GO:0030332">
    <property type="term" value="F:cyclin binding"/>
    <property type="evidence" value="ECO:0007669"/>
    <property type="project" value="TreeGrafter"/>
</dbReference>
<evidence type="ECO:0000313" key="1">
    <source>
        <dbReference type="EMBL" id="UNI14951.1"/>
    </source>
</evidence>
<dbReference type="OrthoDB" id="66510at2759"/>
<dbReference type="PANTHER" id="PTHR31531">
    <property type="entry name" value="E3 UBIQUITIN-PROTEIN LIGASE E3D FAMILY MEMBER"/>
    <property type="match status" value="1"/>
</dbReference>